<evidence type="ECO:0000256" key="1">
    <source>
        <dbReference type="SAM" id="Phobius"/>
    </source>
</evidence>
<dbReference type="EMBL" id="MWPQ01000025">
    <property type="protein sequence ID" value="OPH83637.1"/>
    <property type="molecule type" value="Genomic_DNA"/>
</dbReference>
<dbReference type="Gene3D" id="1.20.5.160">
    <property type="entry name" value="Bacterial aa3 type cytochrome c oxidase subunit IV"/>
    <property type="match status" value="1"/>
</dbReference>
<organism evidence="3 4">
    <name type="scientific">Nitrobacter vulgaris</name>
    <dbReference type="NCBI Taxonomy" id="29421"/>
    <lineage>
        <taxon>Bacteria</taxon>
        <taxon>Pseudomonadati</taxon>
        <taxon>Pseudomonadota</taxon>
        <taxon>Alphaproteobacteria</taxon>
        <taxon>Hyphomicrobiales</taxon>
        <taxon>Nitrobacteraceae</taxon>
        <taxon>Nitrobacter</taxon>
    </lineage>
</organism>
<gene>
    <name evidence="3" type="ORF">B2M20_05635</name>
</gene>
<keyword evidence="4" id="KW-1185">Reference proteome</keyword>
<dbReference type="InterPro" id="IPR012422">
    <property type="entry name" value="Cyt_c_oxidase_su4_bac-aa3"/>
</dbReference>
<keyword evidence="1" id="KW-0472">Membrane</keyword>
<keyword evidence="1" id="KW-0812">Transmembrane</keyword>
<dbReference type="Pfam" id="PF07835">
    <property type="entry name" value="COX4_pro_2"/>
    <property type="match status" value="1"/>
</dbReference>
<dbReference type="InterPro" id="IPR036596">
    <property type="entry name" value="Cyt-C_aa3_sf"/>
</dbReference>
<feature type="transmembrane region" description="Helical" evidence="1">
    <location>
        <begin position="26"/>
        <end position="49"/>
    </location>
</feature>
<dbReference type="RefSeq" id="WP_079446094.1">
    <property type="nucleotide sequence ID" value="NZ_JAVDPZ010000011.1"/>
</dbReference>
<reference evidence="3 4" key="1">
    <citation type="submission" date="2017-02" db="EMBL/GenBank/DDBJ databases">
        <title>Genome sequence of the nitrite-oxidizing bacterium Nitrobacter vulgaris strain Ab1.</title>
        <authorList>
            <person name="Mellbye B.L."/>
            <person name="Davis E.W."/>
            <person name="Spieck E."/>
            <person name="Chang J.H."/>
            <person name="Bottomley P.J."/>
            <person name="Sayavedra-Soto L.A."/>
        </authorList>
    </citation>
    <scope>NUCLEOTIDE SEQUENCE [LARGE SCALE GENOMIC DNA]</scope>
    <source>
        <strain evidence="3 4">Ab1</strain>
    </source>
</reference>
<evidence type="ECO:0000313" key="3">
    <source>
        <dbReference type="EMBL" id="OPH83637.1"/>
    </source>
</evidence>
<dbReference type="OrthoDB" id="9812071at2"/>
<comment type="caution">
    <text evidence="3">The sequence shown here is derived from an EMBL/GenBank/DDBJ whole genome shotgun (WGS) entry which is preliminary data.</text>
</comment>
<keyword evidence="1" id="KW-1133">Transmembrane helix</keyword>
<name>A0A1V4I093_NITVU</name>
<feature type="domain" description="Cytochrome c oxidase subunit IV bacterial aa3 type" evidence="2">
    <location>
        <begin position="4"/>
        <end position="49"/>
    </location>
</feature>
<sequence>MSDHSEIVYSTSDGMDYPAHERQYKAFIKVGATATAAVATIVVLMAIFLT</sequence>
<dbReference type="Proteomes" id="UP000189940">
    <property type="component" value="Unassembled WGS sequence"/>
</dbReference>
<proteinExistence type="predicted"/>
<protein>
    <recommendedName>
        <fullName evidence="2">Cytochrome c oxidase subunit IV bacterial aa3 type domain-containing protein</fullName>
    </recommendedName>
</protein>
<accession>A0A1V4I093</accession>
<dbReference type="AlphaFoldDB" id="A0A1V4I093"/>
<dbReference type="SUPFAM" id="SSF81469">
    <property type="entry name" value="Bacterial aa3 type cytochrome c oxidase subunit IV"/>
    <property type="match status" value="1"/>
</dbReference>
<evidence type="ECO:0000259" key="2">
    <source>
        <dbReference type="Pfam" id="PF07835"/>
    </source>
</evidence>
<evidence type="ECO:0000313" key="4">
    <source>
        <dbReference type="Proteomes" id="UP000189940"/>
    </source>
</evidence>